<gene>
    <name evidence="7" type="ORF">S03H2_19140</name>
</gene>
<accession>X1GG67</accession>
<keyword evidence="2" id="KW-0489">Methyltransferase</keyword>
<dbReference type="PANTHER" id="PTHR33841:SF1">
    <property type="entry name" value="DNA METHYLTRANSFERASE A"/>
    <property type="match status" value="1"/>
</dbReference>
<feature type="non-terminal residue" evidence="7">
    <location>
        <position position="316"/>
    </location>
</feature>
<dbReference type="GO" id="GO:0009007">
    <property type="term" value="F:site-specific DNA-methyltransferase (adenine-specific) activity"/>
    <property type="evidence" value="ECO:0007669"/>
    <property type="project" value="UniProtKB-EC"/>
</dbReference>
<dbReference type="InterPro" id="IPR050953">
    <property type="entry name" value="N4_N6_ade-DNA_methylase"/>
</dbReference>
<evidence type="ECO:0000259" key="6">
    <source>
        <dbReference type="Pfam" id="PF02384"/>
    </source>
</evidence>
<dbReference type="InterPro" id="IPR029063">
    <property type="entry name" value="SAM-dependent_MTases_sf"/>
</dbReference>
<dbReference type="PANTHER" id="PTHR33841">
    <property type="entry name" value="DNA METHYLTRANSFERASE YEEA-RELATED"/>
    <property type="match status" value="1"/>
</dbReference>
<evidence type="ECO:0000256" key="5">
    <source>
        <dbReference type="ARBA" id="ARBA00047942"/>
    </source>
</evidence>
<dbReference type="GO" id="GO:0008170">
    <property type="term" value="F:N-methyltransferase activity"/>
    <property type="evidence" value="ECO:0007669"/>
    <property type="project" value="InterPro"/>
</dbReference>
<dbReference type="Gene3D" id="3.40.50.150">
    <property type="entry name" value="Vaccinia Virus protein VP39"/>
    <property type="match status" value="1"/>
</dbReference>
<evidence type="ECO:0000256" key="2">
    <source>
        <dbReference type="ARBA" id="ARBA00022603"/>
    </source>
</evidence>
<organism evidence="7">
    <name type="scientific">marine sediment metagenome</name>
    <dbReference type="NCBI Taxonomy" id="412755"/>
    <lineage>
        <taxon>unclassified sequences</taxon>
        <taxon>metagenomes</taxon>
        <taxon>ecological metagenomes</taxon>
    </lineage>
</organism>
<dbReference type="PROSITE" id="PS00092">
    <property type="entry name" value="N6_MTASE"/>
    <property type="match status" value="1"/>
</dbReference>
<evidence type="ECO:0000256" key="3">
    <source>
        <dbReference type="ARBA" id="ARBA00022679"/>
    </source>
</evidence>
<dbReference type="PRINTS" id="PR00507">
    <property type="entry name" value="N12N6MTFRASE"/>
</dbReference>
<comment type="caution">
    <text evidence="7">The sequence shown here is derived from an EMBL/GenBank/DDBJ whole genome shotgun (WGS) entry which is preliminary data.</text>
</comment>
<dbReference type="EC" id="2.1.1.72" evidence="1"/>
<dbReference type="GO" id="GO:0009307">
    <property type="term" value="P:DNA restriction-modification system"/>
    <property type="evidence" value="ECO:0007669"/>
    <property type="project" value="UniProtKB-KW"/>
</dbReference>
<sequence>DEFLGRFKEVYKSLKGKVFGEVLTQATHIAEYISENLYRPFSAEQRYIEERLNEIKRQTKKSISDISAWLDIFIFIKKYNFANVRNELFGYIYENYLKELYEDKNKGQYFTDPVVVEFMLDEIGYTTDEIKKRIKEKPNNPDISIMDPACGSGTFLYSAAKRIIDAVYKGDEKTAKQAENLISENVFGLDIAVFPLYLAEMGILMKMLDLIVTEKYNNPMEKKIKLFKTDDSIAEFVDMMHSISEKDGQKEMFVGYRLEVSKFMRDEENLTEMKVSMRPPRRRFDFVIGNPPYVGLNACYKENIPFATLMRHKNSD</sequence>
<feature type="domain" description="DNA methylase adenine-specific" evidence="6">
    <location>
        <begin position="86"/>
        <end position="209"/>
    </location>
</feature>
<keyword evidence="3" id="KW-0808">Transferase</keyword>
<dbReference type="AlphaFoldDB" id="X1GG67"/>
<proteinExistence type="predicted"/>
<dbReference type="EMBL" id="BARU01009980">
    <property type="protein sequence ID" value="GAH43820.1"/>
    <property type="molecule type" value="Genomic_DNA"/>
</dbReference>
<evidence type="ECO:0000256" key="1">
    <source>
        <dbReference type="ARBA" id="ARBA00011900"/>
    </source>
</evidence>
<dbReference type="InterPro" id="IPR002052">
    <property type="entry name" value="DNA_methylase_N6_adenine_CS"/>
</dbReference>
<comment type="catalytic activity">
    <reaction evidence="5">
        <text>a 2'-deoxyadenosine in DNA + S-adenosyl-L-methionine = an N(6)-methyl-2'-deoxyadenosine in DNA + S-adenosyl-L-homocysteine + H(+)</text>
        <dbReference type="Rhea" id="RHEA:15197"/>
        <dbReference type="Rhea" id="RHEA-COMP:12418"/>
        <dbReference type="Rhea" id="RHEA-COMP:12419"/>
        <dbReference type="ChEBI" id="CHEBI:15378"/>
        <dbReference type="ChEBI" id="CHEBI:57856"/>
        <dbReference type="ChEBI" id="CHEBI:59789"/>
        <dbReference type="ChEBI" id="CHEBI:90615"/>
        <dbReference type="ChEBI" id="CHEBI:90616"/>
        <dbReference type="EC" id="2.1.1.72"/>
    </reaction>
</comment>
<dbReference type="Pfam" id="PF02384">
    <property type="entry name" value="N6_Mtase"/>
    <property type="match status" value="1"/>
</dbReference>
<dbReference type="GO" id="GO:0032259">
    <property type="term" value="P:methylation"/>
    <property type="evidence" value="ECO:0007669"/>
    <property type="project" value="UniProtKB-KW"/>
</dbReference>
<dbReference type="InterPro" id="IPR003356">
    <property type="entry name" value="DNA_methylase_A-5"/>
</dbReference>
<feature type="non-terminal residue" evidence="7">
    <location>
        <position position="1"/>
    </location>
</feature>
<name>X1GG67_9ZZZZ</name>
<protein>
    <recommendedName>
        <fullName evidence="1">site-specific DNA-methyltransferase (adenine-specific)</fullName>
        <ecNumber evidence="1">2.1.1.72</ecNumber>
    </recommendedName>
</protein>
<evidence type="ECO:0000313" key="7">
    <source>
        <dbReference type="EMBL" id="GAH43820.1"/>
    </source>
</evidence>
<dbReference type="GO" id="GO:0003677">
    <property type="term" value="F:DNA binding"/>
    <property type="evidence" value="ECO:0007669"/>
    <property type="project" value="InterPro"/>
</dbReference>
<evidence type="ECO:0000256" key="4">
    <source>
        <dbReference type="ARBA" id="ARBA00022747"/>
    </source>
</evidence>
<reference evidence="7" key="1">
    <citation type="journal article" date="2014" name="Front. Microbiol.">
        <title>High frequency of phylogenetically diverse reductive dehalogenase-homologous genes in deep subseafloor sedimentary metagenomes.</title>
        <authorList>
            <person name="Kawai M."/>
            <person name="Futagami T."/>
            <person name="Toyoda A."/>
            <person name="Takaki Y."/>
            <person name="Nishi S."/>
            <person name="Hori S."/>
            <person name="Arai W."/>
            <person name="Tsubouchi T."/>
            <person name="Morono Y."/>
            <person name="Uchiyama I."/>
            <person name="Ito T."/>
            <person name="Fujiyama A."/>
            <person name="Inagaki F."/>
            <person name="Takami H."/>
        </authorList>
    </citation>
    <scope>NUCLEOTIDE SEQUENCE</scope>
    <source>
        <strain evidence="7">Expedition CK06-06</strain>
    </source>
</reference>
<dbReference type="SUPFAM" id="SSF53335">
    <property type="entry name" value="S-adenosyl-L-methionine-dependent methyltransferases"/>
    <property type="match status" value="1"/>
</dbReference>
<keyword evidence="4" id="KW-0680">Restriction system</keyword>